<gene>
    <name evidence="2" type="ORF">M404DRAFT_995922</name>
</gene>
<evidence type="ECO:0000313" key="2">
    <source>
        <dbReference type="EMBL" id="KIO09941.1"/>
    </source>
</evidence>
<feature type="region of interest" description="Disordered" evidence="1">
    <location>
        <begin position="1"/>
        <end position="40"/>
    </location>
</feature>
<accession>A0A0C3PMB4</accession>
<name>A0A0C3PMB4_PISTI</name>
<dbReference type="STRING" id="870435.A0A0C3PMB4"/>
<proteinExistence type="predicted"/>
<dbReference type="OrthoDB" id="2135488at2759"/>
<dbReference type="Gene3D" id="3.20.20.140">
    <property type="entry name" value="Metal-dependent hydrolases"/>
    <property type="match status" value="1"/>
</dbReference>
<reference evidence="3" key="2">
    <citation type="submission" date="2015-01" db="EMBL/GenBank/DDBJ databases">
        <title>Evolutionary Origins and Diversification of the Mycorrhizal Mutualists.</title>
        <authorList>
            <consortium name="DOE Joint Genome Institute"/>
            <consortium name="Mycorrhizal Genomics Consortium"/>
            <person name="Kohler A."/>
            <person name="Kuo A."/>
            <person name="Nagy L.G."/>
            <person name="Floudas D."/>
            <person name="Copeland A."/>
            <person name="Barry K.W."/>
            <person name="Cichocki N."/>
            <person name="Veneault-Fourrey C."/>
            <person name="LaButti K."/>
            <person name="Lindquist E.A."/>
            <person name="Lipzen A."/>
            <person name="Lundell T."/>
            <person name="Morin E."/>
            <person name="Murat C."/>
            <person name="Riley R."/>
            <person name="Ohm R."/>
            <person name="Sun H."/>
            <person name="Tunlid A."/>
            <person name="Henrissat B."/>
            <person name="Grigoriev I.V."/>
            <person name="Hibbett D.S."/>
            <person name="Martin F."/>
        </authorList>
    </citation>
    <scope>NUCLEOTIDE SEQUENCE [LARGE SCALE GENOMIC DNA]</scope>
    <source>
        <strain evidence="3">Marx 270</strain>
    </source>
</reference>
<dbReference type="PANTHER" id="PTHR43569:SF2">
    <property type="entry name" value="AMIDOHYDROLASE-RELATED DOMAIN-CONTAINING PROTEIN"/>
    <property type="match status" value="1"/>
</dbReference>
<evidence type="ECO:0000313" key="3">
    <source>
        <dbReference type="Proteomes" id="UP000054217"/>
    </source>
</evidence>
<sequence length="350" mass="38012">MSSPIPSPGLASGRRKGPRNPPKLPLSAFSPPNTGTSDAFPLPPTWSTVVPAGIIDAHLRISATVDGVNHYKDNIGQLVLEKIKGVVLTIDNQLSDDIADLVQGLPQRIDLQILSVSVPFPLNGTPPTEPPSCLLGTNPPITLSTTFTSATPEAITNLRWALEHSHVVDVDVQSDVMASVAIGGSSLYDTFEDLLTKATSPGPHTPEKKRTPIVLSNIFPPPLTLVEPIVKTMKHPDYLQYQSRISSLSLFEDVHLKITPPVRDTSETGPADDLRMWKGKLKLYIGPVLEAFGFERMIFGSSPSPAGEPFNLPVSWYDLVRKSFAELGIEQDAIDNVFMNNAKRVYGRSP</sequence>
<dbReference type="Proteomes" id="UP000054217">
    <property type="component" value="Unassembled WGS sequence"/>
</dbReference>
<dbReference type="InterPro" id="IPR032466">
    <property type="entry name" value="Metal_Hydrolase"/>
</dbReference>
<protein>
    <recommendedName>
        <fullName evidence="4">Amidohydrolase-related domain-containing protein</fullName>
    </recommendedName>
</protein>
<reference evidence="2 3" key="1">
    <citation type="submission" date="2014-04" db="EMBL/GenBank/DDBJ databases">
        <authorList>
            <consortium name="DOE Joint Genome Institute"/>
            <person name="Kuo A."/>
            <person name="Kohler A."/>
            <person name="Costa M.D."/>
            <person name="Nagy L.G."/>
            <person name="Floudas D."/>
            <person name="Copeland A."/>
            <person name="Barry K.W."/>
            <person name="Cichocki N."/>
            <person name="Veneault-Fourrey C."/>
            <person name="LaButti K."/>
            <person name="Lindquist E.A."/>
            <person name="Lipzen A."/>
            <person name="Lundell T."/>
            <person name="Morin E."/>
            <person name="Murat C."/>
            <person name="Sun H."/>
            <person name="Tunlid A."/>
            <person name="Henrissat B."/>
            <person name="Grigoriev I.V."/>
            <person name="Hibbett D.S."/>
            <person name="Martin F."/>
            <person name="Nordberg H.P."/>
            <person name="Cantor M.N."/>
            <person name="Hua S.X."/>
        </authorList>
    </citation>
    <scope>NUCLEOTIDE SEQUENCE [LARGE SCALE GENOMIC DNA]</scope>
    <source>
        <strain evidence="2 3">Marx 270</strain>
    </source>
</reference>
<keyword evidence="3" id="KW-1185">Reference proteome</keyword>
<dbReference type="HOGENOM" id="CLU_066897_0_0_1"/>
<evidence type="ECO:0000256" key="1">
    <source>
        <dbReference type="SAM" id="MobiDB-lite"/>
    </source>
</evidence>
<evidence type="ECO:0008006" key="4">
    <source>
        <dbReference type="Google" id="ProtNLM"/>
    </source>
</evidence>
<dbReference type="InParanoid" id="A0A0C3PMB4"/>
<dbReference type="EMBL" id="KN831953">
    <property type="protein sequence ID" value="KIO09941.1"/>
    <property type="molecule type" value="Genomic_DNA"/>
</dbReference>
<organism evidence="2 3">
    <name type="scientific">Pisolithus tinctorius Marx 270</name>
    <dbReference type="NCBI Taxonomy" id="870435"/>
    <lineage>
        <taxon>Eukaryota</taxon>
        <taxon>Fungi</taxon>
        <taxon>Dikarya</taxon>
        <taxon>Basidiomycota</taxon>
        <taxon>Agaricomycotina</taxon>
        <taxon>Agaricomycetes</taxon>
        <taxon>Agaricomycetidae</taxon>
        <taxon>Boletales</taxon>
        <taxon>Sclerodermatineae</taxon>
        <taxon>Pisolithaceae</taxon>
        <taxon>Pisolithus</taxon>
    </lineage>
</organism>
<dbReference type="PANTHER" id="PTHR43569">
    <property type="entry name" value="AMIDOHYDROLASE"/>
    <property type="match status" value="1"/>
</dbReference>
<dbReference type="InterPro" id="IPR052350">
    <property type="entry name" value="Metallo-dep_Lactonases"/>
</dbReference>
<dbReference type="AlphaFoldDB" id="A0A0C3PMB4"/>
<dbReference type="SUPFAM" id="SSF51556">
    <property type="entry name" value="Metallo-dependent hydrolases"/>
    <property type="match status" value="1"/>
</dbReference>